<evidence type="ECO:0000313" key="4">
    <source>
        <dbReference type="EMBL" id="PFG39397.1"/>
    </source>
</evidence>
<dbReference type="RefSeq" id="WP_098483513.1">
    <property type="nucleotide sequence ID" value="NZ_PDJI01000004.1"/>
</dbReference>
<keyword evidence="2 4" id="KW-0503">Monooxygenase</keyword>
<evidence type="ECO:0000259" key="3">
    <source>
        <dbReference type="Pfam" id="PF00296"/>
    </source>
</evidence>
<evidence type="ECO:0000256" key="2">
    <source>
        <dbReference type="ARBA" id="ARBA00023033"/>
    </source>
</evidence>
<dbReference type="PANTHER" id="PTHR30137:SF8">
    <property type="entry name" value="BLR5498 PROTEIN"/>
    <property type="match status" value="1"/>
</dbReference>
<gene>
    <name evidence="4" type="ORF">ATJ97_1903</name>
</gene>
<comment type="caution">
    <text evidence="4">The sequence shown here is derived from an EMBL/GenBank/DDBJ whole genome shotgun (WGS) entry which is preliminary data.</text>
</comment>
<dbReference type="AlphaFoldDB" id="A0A2A9EJZ4"/>
<keyword evidence="5" id="KW-1185">Reference proteome</keyword>
<name>A0A2A9EJZ4_9MICO</name>
<dbReference type="OrthoDB" id="9776438at2"/>
<dbReference type="GO" id="GO:0016705">
    <property type="term" value="F:oxidoreductase activity, acting on paired donors, with incorporation or reduction of molecular oxygen"/>
    <property type="evidence" value="ECO:0007669"/>
    <property type="project" value="InterPro"/>
</dbReference>
<reference evidence="4 5" key="1">
    <citation type="submission" date="2017-10" db="EMBL/GenBank/DDBJ databases">
        <title>Sequencing the genomes of 1000 actinobacteria strains.</title>
        <authorList>
            <person name="Klenk H.-P."/>
        </authorList>
    </citation>
    <scope>NUCLEOTIDE SEQUENCE [LARGE SCALE GENOMIC DNA]</scope>
    <source>
        <strain evidence="4 5">DSM 21838</strain>
    </source>
</reference>
<organism evidence="4 5">
    <name type="scientific">Georgenia soli</name>
    <dbReference type="NCBI Taxonomy" id="638953"/>
    <lineage>
        <taxon>Bacteria</taxon>
        <taxon>Bacillati</taxon>
        <taxon>Actinomycetota</taxon>
        <taxon>Actinomycetes</taxon>
        <taxon>Micrococcales</taxon>
        <taxon>Bogoriellaceae</taxon>
        <taxon>Georgenia</taxon>
    </lineage>
</organism>
<dbReference type="InterPro" id="IPR011251">
    <property type="entry name" value="Luciferase-like_dom"/>
</dbReference>
<dbReference type="GO" id="GO:0004497">
    <property type="term" value="F:monooxygenase activity"/>
    <property type="evidence" value="ECO:0007669"/>
    <property type="project" value="UniProtKB-KW"/>
</dbReference>
<dbReference type="SUPFAM" id="SSF51679">
    <property type="entry name" value="Bacterial luciferase-like"/>
    <property type="match status" value="1"/>
</dbReference>
<accession>A0A2A9EJZ4</accession>
<dbReference type="InterPro" id="IPR050766">
    <property type="entry name" value="Bact_Lucif_Oxidored"/>
</dbReference>
<proteinExistence type="predicted"/>
<evidence type="ECO:0000313" key="5">
    <source>
        <dbReference type="Proteomes" id="UP000222106"/>
    </source>
</evidence>
<dbReference type="EMBL" id="PDJI01000004">
    <property type="protein sequence ID" value="PFG39397.1"/>
    <property type="molecule type" value="Genomic_DNA"/>
</dbReference>
<dbReference type="PANTHER" id="PTHR30137">
    <property type="entry name" value="LUCIFERASE-LIKE MONOOXYGENASE"/>
    <property type="match status" value="1"/>
</dbReference>
<evidence type="ECO:0000256" key="1">
    <source>
        <dbReference type="ARBA" id="ARBA00023002"/>
    </source>
</evidence>
<sequence>MELGVFSLADIHPAVDGGPRPTPGERLDEVVSYGTLADRLGLDVFGVGEHHSHDFAVSSPAVVLAAVAQATGRVRLASTATVLTALDPVRVYQDFATLDLLSQGRCEIVAGRSAFAEPLRLFGVDPDRLDEVYAEKLDLLLRCRDQERVTWAGSSRPDLLEAEVPPRPWADRLPVWVGVGGSPTSALRAGDLGLPMMLGFVGGTLDNARRLVDTYRLAGEQAGHDPATLRVALAAQLYVGAATAPAREDAYPFYRRHLSAGAGRAGGWDVSRGQMDDLSERGGSLMLGGPEHVAAKILDLHELLGVDRFLGQIDFGGMPRHMVEESLERFAGEITPLVRAAVG</sequence>
<dbReference type="InterPro" id="IPR036661">
    <property type="entry name" value="Luciferase-like_sf"/>
</dbReference>
<protein>
    <submittedName>
        <fullName evidence="4">Alkanesulfonate monooxygenase SsuD/methylene tetrahydromethanopterin reductase-like flavin-dependent oxidoreductase (Luciferase family)</fullName>
    </submittedName>
</protein>
<dbReference type="GO" id="GO:0005829">
    <property type="term" value="C:cytosol"/>
    <property type="evidence" value="ECO:0007669"/>
    <property type="project" value="TreeGrafter"/>
</dbReference>
<dbReference type="Proteomes" id="UP000222106">
    <property type="component" value="Unassembled WGS sequence"/>
</dbReference>
<dbReference type="Gene3D" id="3.20.20.30">
    <property type="entry name" value="Luciferase-like domain"/>
    <property type="match status" value="1"/>
</dbReference>
<feature type="domain" description="Luciferase-like" evidence="3">
    <location>
        <begin position="1"/>
        <end position="304"/>
    </location>
</feature>
<keyword evidence="1" id="KW-0560">Oxidoreductase</keyword>
<dbReference type="Pfam" id="PF00296">
    <property type="entry name" value="Bac_luciferase"/>
    <property type="match status" value="1"/>
</dbReference>